<dbReference type="InterPro" id="IPR016035">
    <property type="entry name" value="Acyl_Trfase/lysoPLipase"/>
</dbReference>
<dbReference type="EMBL" id="JADNRY010000449">
    <property type="protein sequence ID" value="KAF9052570.1"/>
    <property type="molecule type" value="Genomic_DNA"/>
</dbReference>
<dbReference type="OrthoDB" id="630895at2759"/>
<feature type="signal peptide" evidence="3">
    <location>
        <begin position="1"/>
        <end position="23"/>
    </location>
</feature>
<keyword evidence="2" id="KW-0442">Lipid degradation</keyword>
<comment type="caution">
    <text evidence="4">The sequence shown here is derived from an EMBL/GenBank/DDBJ whole genome shotgun (WGS) entry which is preliminary data.</text>
</comment>
<proteinExistence type="predicted"/>
<keyword evidence="2" id="KW-0443">Lipid metabolism</keyword>
<accession>A0A9P5P6K1</accession>
<dbReference type="GO" id="GO:0016020">
    <property type="term" value="C:membrane"/>
    <property type="evidence" value="ECO:0007669"/>
    <property type="project" value="TreeGrafter"/>
</dbReference>
<dbReference type="Proteomes" id="UP000772434">
    <property type="component" value="Unassembled WGS sequence"/>
</dbReference>
<reference evidence="4" key="1">
    <citation type="submission" date="2020-11" db="EMBL/GenBank/DDBJ databases">
        <authorList>
            <consortium name="DOE Joint Genome Institute"/>
            <person name="Ahrendt S."/>
            <person name="Riley R."/>
            <person name="Andreopoulos W."/>
            <person name="Labutti K."/>
            <person name="Pangilinan J."/>
            <person name="Ruiz-Duenas F.J."/>
            <person name="Barrasa J.M."/>
            <person name="Sanchez-Garcia M."/>
            <person name="Camarero S."/>
            <person name="Miyauchi S."/>
            <person name="Serrano A."/>
            <person name="Linde D."/>
            <person name="Babiker R."/>
            <person name="Drula E."/>
            <person name="Ayuso-Fernandez I."/>
            <person name="Pacheco R."/>
            <person name="Padilla G."/>
            <person name="Ferreira P."/>
            <person name="Barriuso J."/>
            <person name="Kellner H."/>
            <person name="Castanera R."/>
            <person name="Alfaro M."/>
            <person name="Ramirez L."/>
            <person name="Pisabarro A.G."/>
            <person name="Kuo A."/>
            <person name="Tritt A."/>
            <person name="Lipzen A."/>
            <person name="He G."/>
            <person name="Yan M."/>
            <person name="Ng V."/>
            <person name="Cullen D."/>
            <person name="Martin F."/>
            <person name="Rosso M.-N."/>
            <person name="Henrissat B."/>
            <person name="Hibbett D."/>
            <person name="Martinez A.T."/>
            <person name="Grigoriev I.V."/>
        </authorList>
    </citation>
    <scope>NUCLEOTIDE SEQUENCE</scope>
    <source>
        <strain evidence="4">AH 40177</strain>
    </source>
</reference>
<keyword evidence="5" id="KW-1185">Reference proteome</keyword>
<dbReference type="GO" id="GO:0047499">
    <property type="term" value="F:calcium-independent phospholipase A2 activity"/>
    <property type="evidence" value="ECO:0007669"/>
    <property type="project" value="TreeGrafter"/>
</dbReference>
<sequence>MWHLHRGLIAILLGRLGLDCITAISIYKELGSDLFGNSANEKIVGKTANAHPNFFDEKLAIIIERYSGAKDAPLKLPKANNDKIHHKSTDIFVTTVHSASTAGVEPHRLRSYMPHRHAVQSIPGHNWTVCEAAHAALASPAYLQPFCIESYSFQGASNSGAANPILESLSEVELRWYEPPRPTGGSPSLGKLKRMFKNNNKEKTQASAEALAKQLHRVAQDTELLHQAACMRFQERDLSGNYFRLNPTAGLGDMNAFDAGKPAGSRIMSLTYSWLGSREGLDMTKRALGALREKTDGQVRDFDY</sequence>
<dbReference type="PANTHER" id="PTHR24185">
    <property type="entry name" value="CALCIUM-INDEPENDENT PHOSPHOLIPASE A2-GAMMA"/>
    <property type="match status" value="1"/>
</dbReference>
<evidence type="ECO:0000313" key="4">
    <source>
        <dbReference type="EMBL" id="KAF9052570.1"/>
    </source>
</evidence>
<evidence type="ECO:0000256" key="1">
    <source>
        <dbReference type="ARBA" id="ARBA00022801"/>
    </source>
</evidence>
<dbReference type="PANTHER" id="PTHR24185:SF1">
    <property type="entry name" value="CALCIUM-INDEPENDENT PHOSPHOLIPASE A2-GAMMA"/>
    <property type="match status" value="1"/>
</dbReference>
<keyword evidence="1" id="KW-0378">Hydrolase</keyword>
<protein>
    <submittedName>
        <fullName evidence="4">Uncharacterized protein</fullName>
    </submittedName>
</protein>
<dbReference type="GO" id="GO:0019369">
    <property type="term" value="P:arachidonate metabolic process"/>
    <property type="evidence" value="ECO:0007669"/>
    <property type="project" value="TreeGrafter"/>
</dbReference>
<dbReference type="SUPFAM" id="SSF52151">
    <property type="entry name" value="FabD/lysophospholipase-like"/>
    <property type="match status" value="1"/>
</dbReference>
<feature type="chain" id="PRO_5040471053" evidence="3">
    <location>
        <begin position="24"/>
        <end position="304"/>
    </location>
</feature>
<evidence type="ECO:0000256" key="3">
    <source>
        <dbReference type="SAM" id="SignalP"/>
    </source>
</evidence>
<gene>
    <name evidence="4" type="ORF">BDP27DRAFT_1345266</name>
</gene>
<name>A0A9P5P6K1_9AGAR</name>
<dbReference type="AlphaFoldDB" id="A0A9P5P6K1"/>
<dbReference type="GO" id="GO:0016042">
    <property type="term" value="P:lipid catabolic process"/>
    <property type="evidence" value="ECO:0007669"/>
    <property type="project" value="UniProtKB-KW"/>
</dbReference>
<organism evidence="4 5">
    <name type="scientific">Rhodocollybia butyracea</name>
    <dbReference type="NCBI Taxonomy" id="206335"/>
    <lineage>
        <taxon>Eukaryota</taxon>
        <taxon>Fungi</taxon>
        <taxon>Dikarya</taxon>
        <taxon>Basidiomycota</taxon>
        <taxon>Agaricomycotina</taxon>
        <taxon>Agaricomycetes</taxon>
        <taxon>Agaricomycetidae</taxon>
        <taxon>Agaricales</taxon>
        <taxon>Marasmiineae</taxon>
        <taxon>Omphalotaceae</taxon>
        <taxon>Rhodocollybia</taxon>
    </lineage>
</organism>
<evidence type="ECO:0000313" key="5">
    <source>
        <dbReference type="Proteomes" id="UP000772434"/>
    </source>
</evidence>
<keyword evidence="3" id="KW-0732">Signal</keyword>
<evidence type="ECO:0000256" key="2">
    <source>
        <dbReference type="ARBA" id="ARBA00022963"/>
    </source>
</evidence>
<dbReference type="Gene3D" id="3.40.1090.10">
    <property type="entry name" value="Cytosolic phospholipase A2 catalytic domain"/>
    <property type="match status" value="1"/>
</dbReference>